<dbReference type="Proteomes" id="UP000216316">
    <property type="component" value="Unassembled WGS sequence"/>
</dbReference>
<reference evidence="7 8" key="3">
    <citation type="submission" date="2017-09" db="EMBL/GenBank/DDBJ databases">
        <title>Tripartite evolution among Lactobacillus johnsonii, Lactobacillus taiwanensis, Lactobacillus reuteri and their rodent host.</title>
        <authorList>
            <person name="Wang T."/>
            <person name="Knowles S."/>
            <person name="Cheng C."/>
        </authorList>
    </citation>
    <scope>NUCLEOTIDE SEQUENCE [LARGE SCALE GENOMIC DNA]</scope>
    <source>
        <strain evidence="6 7">609q</strain>
        <strain evidence="5 8">609u</strain>
    </source>
</reference>
<evidence type="ECO:0000256" key="2">
    <source>
        <dbReference type="ARBA" id="ARBA00023125"/>
    </source>
</evidence>
<dbReference type="InterPro" id="IPR013762">
    <property type="entry name" value="Integrase-like_cat_sf"/>
</dbReference>
<gene>
    <name evidence="5" type="ORF">CBF53_09195</name>
    <name evidence="6" type="ORF">CBF70_10255</name>
</gene>
<dbReference type="GO" id="GO:0003677">
    <property type="term" value="F:DNA binding"/>
    <property type="evidence" value="ECO:0007669"/>
    <property type="project" value="UniProtKB-KW"/>
</dbReference>
<comment type="similarity">
    <text evidence="1">Belongs to the 'phage' integrase family.</text>
</comment>
<dbReference type="InterPro" id="IPR011010">
    <property type="entry name" value="DNA_brk_join_enz"/>
</dbReference>
<accession>A0A256L9D6</accession>
<feature type="domain" description="Tyr recombinase" evidence="4">
    <location>
        <begin position="180"/>
        <end position="372"/>
    </location>
</feature>
<dbReference type="GO" id="GO:0006310">
    <property type="term" value="P:DNA recombination"/>
    <property type="evidence" value="ECO:0007669"/>
    <property type="project" value="UniProtKB-KW"/>
</dbReference>
<dbReference type="Gene3D" id="1.10.443.10">
    <property type="entry name" value="Intergrase catalytic core"/>
    <property type="match status" value="1"/>
</dbReference>
<dbReference type="PROSITE" id="PS51898">
    <property type="entry name" value="TYR_RECOMBINASE"/>
    <property type="match status" value="1"/>
</dbReference>
<dbReference type="InterPro" id="IPR002104">
    <property type="entry name" value="Integrase_catalytic"/>
</dbReference>
<name>A0A256L9D6_9LACO</name>
<dbReference type="AlphaFoldDB" id="A0A256L9D6"/>
<dbReference type="Pfam" id="PF00589">
    <property type="entry name" value="Phage_integrase"/>
    <property type="match status" value="1"/>
</dbReference>
<evidence type="ECO:0000313" key="5">
    <source>
        <dbReference type="EMBL" id="OYR87154.1"/>
    </source>
</evidence>
<reference evidence="6 7" key="1">
    <citation type="submission" date="2017-04" db="EMBL/GenBank/DDBJ databases">
        <authorList>
            <person name="Afonso C.L."/>
            <person name="Miller P.J."/>
            <person name="Scott M.A."/>
            <person name="Spackman E."/>
            <person name="Goraichik I."/>
            <person name="Dimitrov K.M."/>
            <person name="Suarez D.L."/>
            <person name="Swayne D.E."/>
        </authorList>
    </citation>
    <scope>NUCLEOTIDE SEQUENCE [LARGE SCALE GENOMIC DNA]</scope>
    <source>
        <strain evidence="6 7">609q</strain>
    </source>
</reference>
<protein>
    <submittedName>
        <fullName evidence="6">Site-specific integrase</fullName>
    </submittedName>
</protein>
<dbReference type="InterPro" id="IPR050090">
    <property type="entry name" value="Tyrosine_recombinase_XerCD"/>
</dbReference>
<evidence type="ECO:0000259" key="4">
    <source>
        <dbReference type="PROSITE" id="PS51898"/>
    </source>
</evidence>
<dbReference type="Gene3D" id="1.10.150.130">
    <property type="match status" value="1"/>
</dbReference>
<dbReference type="EMBL" id="NGNV01000055">
    <property type="protein sequence ID" value="OYR87154.1"/>
    <property type="molecule type" value="Genomic_DNA"/>
</dbReference>
<dbReference type="PANTHER" id="PTHR30349">
    <property type="entry name" value="PHAGE INTEGRASE-RELATED"/>
    <property type="match status" value="1"/>
</dbReference>
<dbReference type="InterPro" id="IPR010998">
    <property type="entry name" value="Integrase_recombinase_N"/>
</dbReference>
<sequence>MAIEYAMYRGDEFIDIGTIDELADKYYKKRELLAYLSKESTHEKMKNDDTQLLLYKIGNKKGEKNKGMPSKVRHIKFYKYYKEWVETYKVGQVRQVTLNKYWLVAKQIKKLAPTLDLGSMTRADVQKLINDYGKTHEYRTVLDFLHHIQAPLKDAVYEGWIAKDPTYRVHATSQIEHKTTREHYLESDQVTKLSKILEKDDTSKALACLVDLKTGLRYAELLGLTPKDINLKDMTLYVNKTWNYKINPGAFGPTKNKYSNRVITIDWQTAMILQKLMHDCKEDEPFFVKKLASQSGRIFNSVMNDFLKKACKEAKVPRISFHGLRHTHASLLISNGVSIQSVAKRLGHGNTETTQRVYIHLLDDLEQRDNNKMMTVLAGLGG</sequence>
<evidence type="ECO:0000313" key="7">
    <source>
        <dbReference type="Proteomes" id="UP000215828"/>
    </source>
</evidence>
<keyword evidence="8" id="KW-1185">Reference proteome</keyword>
<organism evidence="6 7">
    <name type="scientific">Lactobacillus taiwanensis</name>
    <dbReference type="NCBI Taxonomy" id="508451"/>
    <lineage>
        <taxon>Bacteria</taxon>
        <taxon>Bacillati</taxon>
        <taxon>Bacillota</taxon>
        <taxon>Bacilli</taxon>
        <taxon>Lactobacillales</taxon>
        <taxon>Lactobacillaceae</taxon>
        <taxon>Lactobacillus</taxon>
    </lineage>
</organism>
<evidence type="ECO:0000256" key="3">
    <source>
        <dbReference type="ARBA" id="ARBA00023172"/>
    </source>
</evidence>
<dbReference type="RefSeq" id="WP_094496149.1">
    <property type="nucleotide sequence ID" value="NZ_NGNV01000055.1"/>
</dbReference>
<proteinExistence type="inferred from homology"/>
<dbReference type="GO" id="GO:0015074">
    <property type="term" value="P:DNA integration"/>
    <property type="evidence" value="ECO:0007669"/>
    <property type="project" value="InterPro"/>
</dbReference>
<evidence type="ECO:0000313" key="8">
    <source>
        <dbReference type="Proteomes" id="UP000216316"/>
    </source>
</evidence>
<evidence type="ECO:0000313" key="6">
    <source>
        <dbReference type="EMBL" id="OYR90025.1"/>
    </source>
</evidence>
<evidence type="ECO:0000256" key="1">
    <source>
        <dbReference type="ARBA" id="ARBA00008857"/>
    </source>
</evidence>
<comment type="caution">
    <text evidence="6">The sequence shown here is derived from an EMBL/GenBank/DDBJ whole genome shotgun (WGS) entry which is preliminary data.</text>
</comment>
<dbReference type="CDD" id="cd01189">
    <property type="entry name" value="INT_ICEBs1_C_like"/>
    <property type="match status" value="1"/>
</dbReference>
<keyword evidence="2" id="KW-0238">DNA-binding</keyword>
<keyword evidence="3" id="KW-0233">DNA recombination</keyword>
<dbReference type="Proteomes" id="UP000215828">
    <property type="component" value="Unassembled WGS sequence"/>
</dbReference>
<dbReference type="PANTHER" id="PTHR30349:SF64">
    <property type="entry name" value="PROPHAGE INTEGRASE INTD-RELATED"/>
    <property type="match status" value="1"/>
</dbReference>
<dbReference type="SUPFAM" id="SSF56349">
    <property type="entry name" value="DNA breaking-rejoining enzymes"/>
    <property type="match status" value="1"/>
</dbReference>
<reference evidence="5" key="2">
    <citation type="submission" date="2017-05" db="EMBL/GenBank/DDBJ databases">
        <authorList>
            <person name="Lin X.B."/>
            <person name="Stothard P."/>
            <person name="Tasseva G."/>
            <person name="Walter J."/>
        </authorList>
    </citation>
    <scope>NUCLEOTIDE SEQUENCE</scope>
    <source>
        <strain evidence="5">609u</strain>
    </source>
</reference>
<dbReference type="EMBL" id="NGNX01000062">
    <property type="protein sequence ID" value="OYR90025.1"/>
    <property type="molecule type" value="Genomic_DNA"/>
</dbReference>